<feature type="transmembrane region" description="Helical" evidence="1">
    <location>
        <begin position="75"/>
        <end position="98"/>
    </location>
</feature>
<dbReference type="Proteomes" id="UP000318538">
    <property type="component" value="Chromosome"/>
</dbReference>
<dbReference type="KEGG" id="rlc:K227x_11730"/>
<name>A0A517N6P8_9BACT</name>
<feature type="transmembrane region" description="Helical" evidence="1">
    <location>
        <begin position="110"/>
        <end position="130"/>
    </location>
</feature>
<keyword evidence="1" id="KW-0472">Membrane</keyword>
<feature type="transmembrane region" description="Helical" evidence="1">
    <location>
        <begin position="40"/>
        <end position="63"/>
    </location>
</feature>
<gene>
    <name evidence="2" type="ORF">K227x_11730</name>
</gene>
<sequence>MMLLLNRILALALLVIVVVLTLTALPSLGGHPLGAEVLLAHMAASGAMVFVLPAYAVVGLIGMAQHPSSNRLRSFGFWGLVVTGLLTIATVFVCMLPFPSTDQMHQLIFWHSLAGYSMAVVAVVWVTGWFTKTRTV</sequence>
<evidence type="ECO:0000313" key="3">
    <source>
        <dbReference type="Proteomes" id="UP000318538"/>
    </source>
</evidence>
<evidence type="ECO:0000256" key="1">
    <source>
        <dbReference type="SAM" id="Phobius"/>
    </source>
</evidence>
<evidence type="ECO:0000313" key="2">
    <source>
        <dbReference type="EMBL" id="QDT02795.1"/>
    </source>
</evidence>
<keyword evidence="1" id="KW-0812">Transmembrane</keyword>
<proteinExistence type="predicted"/>
<protein>
    <submittedName>
        <fullName evidence="2">Uncharacterized protein</fullName>
    </submittedName>
</protein>
<keyword evidence="3" id="KW-1185">Reference proteome</keyword>
<dbReference type="RefSeq" id="WP_145168603.1">
    <property type="nucleotide sequence ID" value="NZ_CP036525.1"/>
</dbReference>
<dbReference type="AlphaFoldDB" id="A0A517N6P8"/>
<accession>A0A517N6P8</accession>
<organism evidence="2 3">
    <name type="scientific">Rubripirellula lacrimiformis</name>
    <dbReference type="NCBI Taxonomy" id="1930273"/>
    <lineage>
        <taxon>Bacteria</taxon>
        <taxon>Pseudomonadati</taxon>
        <taxon>Planctomycetota</taxon>
        <taxon>Planctomycetia</taxon>
        <taxon>Pirellulales</taxon>
        <taxon>Pirellulaceae</taxon>
        <taxon>Rubripirellula</taxon>
    </lineage>
</organism>
<dbReference type="EMBL" id="CP036525">
    <property type="protein sequence ID" value="QDT02795.1"/>
    <property type="molecule type" value="Genomic_DNA"/>
</dbReference>
<keyword evidence="1" id="KW-1133">Transmembrane helix</keyword>
<dbReference type="OrthoDB" id="279517at2"/>
<reference evidence="2 3" key="1">
    <citation type="submission" date="2019-02" db="EMBL/GenBank/DDBJ databases">
        <title>Deep-cultivation of Planctomycetes and their phenomic and genomic characterization uncovers novel biology.</title>
        <authorList>
            <person name="Wiegand S."/>
            <person name="Jogler M."/>
            <person name="Boedeker C."/>
            <person name="Pinto D."/>
            <person name="Vollmers J."/>
            <person name="Rivas-Marin E."/>
            <person name="Kohn T."/>
            <person name="Peeters S.H."/>
            <person name="Heuer A."/>
            <person name="Rast P."/>
            <person name="Oberbeckmann S."/>
            <person name="Bunk B."/>
            <person name="Jeske O."/>
            <person name="Meyerdierks A."/>
            <person name="Storesund J.E."/>
            <person name="Kallscheuer N."/>
            <person name="Luecker S."/>
            <person name="Lage O.M."/>
            <person name="Pohl T."/>
            <person name="Merkel B.J."/>
            <person name="Hornburger P."/>
            <person name="Mueller R.-W."/>
            <person name="Bruemmer F."/>
            <person name="Labrenz M."/>
            <person name="Spormann A.M."/>
            <person name="Op den Camp H."/>
            <person name="Overmann J."/>
            <person name="Amann R."/>
            <person name="Jetten M.S.M."/>
            <person name="Mascher T."/>
            <person name="Medema M.H."/>
            <person name="Devos D.P."/>
            <person name="Kaster A.-K."/>
            <person name="Ovreas L."/>
            <person name="Rohde M."/>
            <person name="Galperin M.Y."/>
            <person name="Jogler C."/>
        </authorList>
    </citation>
    <scope>NUCLEOTIDE SEQUENCE [LARGE SCALE GENOMIC DNA]</scope>
    <source>
        <strain evidence="2 3">K22_7</strain>
    </source>
</reference>